<dbReference type="CDD" id="cd23699">
    <property type="entry name" value="At5g63150_CTD"/>
    <property type="match status" value="1"/>
</dbReference>
<keyword evidence="2" id="KW-0496">Mitochondrion</keyword>
<dbReference type="Proteomes" id="UP000261540">
    <property type="component" value="Unplaced"/>
</dbReference>
<keyword evidence="7" id="KW-1185">Reference proteome</keyword>
<evidence type="ECO:0000256" key="2">
    <source>
        <dbReference type="ARBA" id="ARBA00023128"/>
    </source>
</evidence>
<evidence type="ECO:0000256" key="4">
    <source>
        <dbReference type="ARBA" id="ARBA00035682"/>
    </source>
</evidence>
<dbReference type="AlphaFoldDB" id="A0A3B3SC13"/>
<organism evidence="6 7">
    <name type="scientific">Paramormyrops kingsleyae</name>
    <dbReference type="NCBI Taxonomy" id="1676925"/>
    <lineage>
        <taxon>Eukaryota</taxon>
        <taxon>Metazoa</taxon>
        <taxon>Chordata</taxon>
        <taxon>Craniata</taxon>
        <taxon>Vertebrata</taxon>
        <taxon>Euteleostomi</taxon>
        <taxon>Actinopterygii</taxon>
        <taxon>Neopterygii</taxon>
        <taxon>Teleostei</taxon>
        <taxon>Osteoglossocephala</taxon>
        <taxon>Osteoglossomorpha</taxon>
        <taxon>Osteoglossiformes</taxon>
        <taxon>Mormyridae</taxon>
        <taxon>Paramormyrops</taxon>
    </lineage>
</organism>
<dbReference type="InterPro" id="IPR013177">
    <property type="entry name" value="Ribosomal_mS38_C"/>
</dbReference>
<dbReference type="STRING" id="1676925.ENSPKIP00000028276"/>
<proteinExistence type="inferred from homology"/>
<dbReference type="PANTHER" id="PTHR32035">
    <property type="entry name" value="AURORA KINASE A-INTERACTING PROTEIN"/>
    <property type="match status" value="1"/>
</dbReference>
<dbReference type="GeneID" id="111859146"/>
<dbReference type="RefSeq" id="XP_023697372.1">
    <property type="nucleotide sequence ID" value="XM_023841604.2"/>
</dbReference>
<dbReference type="SMART" id="SM01155">
    <property type="entry name" value="DUF1713"/>
    <property type="match status" value="1"/>
</dbReference>
<dbReference type="GO" id="GO:0005739">
    <property type="term" value="C:mitochondrion"/>
    <property type="evidence" value="ECO:0007669"/>
    <property type="project" value="UniProtKB-SubCell"/>
</dbReference>
<evidence type="ECO:0000256" key="3">
    <source>
        <dbReference type="ARBA" id="ARBA00035647"/>
    </source>
</evidence>
<comment type="subcellular location">
    <subcellularLocation>
        <location evidence="1">Mitochondrion</location>
    </subcellularLocation>
</comment>
<dbReference type="Ensembl" id="ENSPKIT00000009059.1">
    <property type="protein sequence ID" value="ENSPKIP00000028282.1"/>
    <property type="gene ID" value="ENSPKIG00000009988.1"/>
</dbReference>
<reference evidence="6" key="1">
    <citation type="submission" date="2025-05" db="UniProtKB">
        <authorList>
            <consortium name="Ensembl"/>
        </authorList>
    </citation>
    <scope>IDENTIFICATION</scope>
</reference>
<evidence type="ECO:0000313" key="6">
    <source>
        <dbReference type="Ensembl" id="ENSPKIP00000028282.1"/>
    </source>
</evidence>
<evidence type="ECO:0000313" key="7">
    <source>
        <dbReference type="Proteomes" id="UP000261540"/>
    </source>
</evidence>
<sequence length="221" mass="25187">MFRRISPLYVLCRLSNKGIGTGVVPSAGQSACLAVRLVSSPGLAITCGRLRRYGTGPTGNMLPPQRWTSLEPELEEALVPRMLSLSPLESWLSLRYSLPPLLEANPLPSGEEEILQTVLPPVLNPVLPEDEGSGVLNCKNVLEIRRRKINRHKYKKLLKRTRFRIRKVRLGRRRRKQKRFERDLRRILKGAGMRRPPKGWNTPKIFLKQYGTNQHQRGGKA</sequence>
<dbReference type="Pfam" id="PF08213">
    <property type="entry name" value="COX24_C"/>
    <property type="match status" value="1"/>
</dbReference>
<dbReference type="GeneTree" id="ENSGT00390000012802"/>
<evidence type="ECO:0000256" key="1">
    <source>
        <dbReference type="ARBA" id="ARBA00004173"/>
    </source>
</evidence>
<evidence type="ECO:0000259" key="5">
    <source>
        <dbReference type="SMART" id="SM01155"/>
    </source>
</evidence>
<dbReference type="CTD" id="54998"/>
<protein>
    <recommendedName>
        <fullName evidence="4">Small ribosomal subunit protein mS38</fullName>
    </recommendedName>
</protein>
<comment type="similarity">
    <text evidence="3">Belongs to the mitochondrion-specific ribosomal protein mS38 family.</text>
</comment>
<dbReference type="OrthoDB" id="6139741at2759"/>
<feature type="domain" description="Ribosomal protein mS38 C-terminal" evidence="5">
    <location>
        <begin position="137"/>
        <end position="170"/>
    </location>
</feature>
<dbReference type="KEGG" id="pki:111859146"/>
<name>A0A3B3SC13_9TELE</name>
<dbReference type="Ensembl" id="ENSPKIT00000009053.1">
    <property type="protein sequence ID" value="ENSPKIP00000028276.1"/>
    <property type="gene ID" value="ENSPKIG00000009988.1"/>
</dbReference>
<accession>A0A3B3SC13</accession>
<dbReference type="PANTHER" id="PTHR32035:SF3">
    <property type="entry name" value="SMALL RIBOSOMAL SUBUNIT PROTEIN MS38"/>
    <property type="match status" value="1"/>
</dbReference>